<evidence type="ECO:0000313" key="2">
    <source>
        <dbReference type="EMBL" id="CAF4093951.1"/>
    </source>
</evidence>
<sequence length="54" mass="6285">VVKDLKPTDEGVYTLKSEHLILDTPHIHVLPSSDKKRPSTTEKKDYFQRNKHTL</sequence>
<feature type="region of interest" description="Disordered" evidence="1">
    <location>
        <begin position="26"/>
        <end position="54"/>
    </location>
</feature>
<evidence type="ECO:0000313" key="3">
    <source>
        <dbReference type="Proteomes" id="UP000681722"/>
    </source>
</evidence>
<accession>A0A8S2Q856</accession>
<evidence type="ECO:0000256" key="1">
    <source>
        <dbReference type="SAM" id="MobiDB-lite"/>
    </source>
</evidence>
<feature type="non-terminal residue" evidence="2">
    <location>
        <position position="1"/>
    </location>
</feature>
<gene>
    <name evidence="2" type="ORF">SRO942_LOCUS28384</name>
</gene>
<dbReference type="Proteomes" id="UP000681722">
    <property type="component" value="Unassembled WGS sequence"/>
</dbReference>
<organism evidence="2 3">
    <name type="scientific">Didymodactylos carnosus</name>
    <dbReference type="NCBI Taxonomy" id="1234261"/>
    <lineage>
        <taxon>Eukaryota</taxon>
        <taxon>Metazoa</taxon>
        <taxon>Spiralia</taxon>
        <taxon>Gnathifera</taxon>
        <taxon>Rotifera</taxon>
        <taxon>Eurotatoria</taxon>
        <taxon>Bdelloidea</taxon>
        <taxon>Philodinida</taxon>
        <taxon>Philodinidae</taxon>
        <taxon>Didymodactylos</taxon>
    </lineage>
</organism>
<name>A0A8S2Q856_9BILA</name>
<reference evidence="2" key="1">
    <citation type="submission" date="2021-02" db="EMBL/GenBank/DDBJ databases">
        <authorList>
            <person name="Nowell W R."/>
        </authorList>
    </citation>
    <scope>NUCLEOTIDE SEQUENCE</scope>
</reference>
<proteinExistence type="predicted"/>
<protein>
    <submittedName>
        <fullName evidence="2">Uncharacterized protein</fullName>
    </submittedName>
</protein>
<dbReference type="OrthoDB" id="6244967at2759"/>
<dbReference type="EMBL" id="CAJOBC010031894">
    <property type="protein sequence ID" value="CAF4093951.1"/>
    <property type="molecule type" value="Genomic_DNA"/>
</dbReference>
<dbReference type="AlphaFoldDB" id="A0A8S2Q856"/>
<comment type="caution">
    <text evidence="2">The sequence shown here is derived from an EMBL/GenBank/DDBJ whole genome shotgun (WGS) entry which is preliminary data.</text>
</comment>
<feature type="compositionally biased region" description="Basic and acidic residues" evidence="1">
    <location>
        <begin position="33"/>
        <end position="48"/>
    </location>
</feature>